<dbReference type="Pfam" id="PF05227">
    <property type="entry name" value="CHASE3"/>
    <property type="match status" value="1"/>
</dbReference>
<keyword evidence="11" id="KW-1185">Reference proteome</keyword>
<dbReference type="CDD" id="cd06225">
    <property type="entry name" value="HAMP"/>
    <property type="match status" value="1"/>
</dbReference>
<keyword evidence="2" id="KW-1003">Cell membrane</keyword>
<protein>
    <submittedName>
        <fullName evidence="10">CHASE3 domain-containing protein</fullName>
    </submittedName>
</protein>
<dbReference type="SMART" id="SM00283">
    <property type="entry name" value="MA"/>
    <property type="match status" value="1"/>
</dbReference>
<evidence type="ECO:0000256" key="5">
    <source>
        <dbReference type="PROSITE-ProRule" id="PRU00284"/>
    </source>
</evidence>
<evidence type="ECO:0000313" key="10">
    <source>
        <dbReference type="EMBL" id="MFD2233081.1"/>
    </source>
</evidence>
<keyword evidence="3 5" id="KW-0807">Transducer</keyword>
<feature type="domain" description="Methyl-accepting transducer" evidence="7">
    <location>
        <begin position="274"/>
        <end position="517"/>
    </location>
</feature>
<dbReference type="SUPFAM" id="SSF58104">
    <property type="entry name" value="Methyl-accepting chemotaxis protein (MCP) signaling domain"/>
    <property type="match status" value="1"/>
</dbReference>
<dbReference type="InterPro" id="IPR007891">
    <property type="entry name" value="CHASE3"/>
</dbReference>
<dbReference type="PANTHER" id="PTHR32089:SF112">
    <property type="entry name" value="LYSOZYME-LIKE PROTEIN-RELATED"/>
    <property type="match status" value="1"/>
</dbReference>
<name>A0ABW5C8M5_9PROT</name>
<reference evidence="11" key="1">
    <citation type="journal article" date="2019" name="Int. J. Syst. Evol. Microbiol.">
        <title>The Global Catalogue of Microorganisms (GCM) 10K type strain sequencing project: providing services to taxonomists for standard genome sequencing and annotation.</title>
        <authorList>
            <consortium name="The Broad Institute Genomics Platform"/>
            <consortium name="The Broad Institute Genome Sequencing Center for Infectious Disease"/>
            <person name="Wu L."/>
            <person name="Ma J."/>
        </authorList>
    </citation>
    <scope>NUCLEOTIDE SEQUENCE [LARGE SCALE GENOMIC DNA]</scope>
    <source>
        <strain evidence="11">KCTC 15012</strain>
    </source>
</reference>
<evidence type="ECO:0000259" key="8">
    <source>
        <dbReference type="PROSITE" id="PS50192"/>
    </source>
</evidence>
<feature type="transmembrane region" description="Helical" evidence="6">
    <location>
        <begin position="166"/>
        <end position="187"/>
    </location>
</feature>
<keyword evidence="6" id="KW-0472">Membrane</keyword>
<evidence type="ECO:0000313" key="11">
    <source>
        <dbReference type="Proteomes" id="UP001597296"/>
    </source>
</evidence>
<dbReference type="Gene3D" id="1.10.8.500">
    <property type="entry name" value="HAMP domain in histidine kinase"/>
    <property type="match status" value="1"/>
</dbReference>
<feature type="domain" description="HAMP" evidence="9">
    <location>
        <begin position="188"/>
        <end position="241"/>
    </location>
</feature>
<feature type="domain" description="T-SNARE coiled-coil homology" evidence="8">
    <location>
        <begin position="433"/>
        <end position="495"/>
    </location>
</feature>
<dbReference type="PRINTS" id="PR00260">
    <property type="entry name" value="CHEMTRNSDUCR"/>
</dbReference>
<evidence type="ECO:0000256" key="3">
    <source>
        <dbReference type="ARBA" id="ARBA00023224"/>
    </source>
</evidence>
<dbReference type="InterPro" id="IPR004089">
    <property type="entry name" value="MCPsignal_dom"/>
</dbReference>
<keyword evidence="2" id="KW-0997">Cell inner membrane</keyword>
<dbReference type="PROSITE" id="PS50192">
    <property type="entry name" value="T_SNARE"/>
    <property type="match status" value="1"/>
</dbReference>
<dbReference type="InterPro" id="IPR003660">
    <property type="entry name" value="HAMP_dom"/>
</dbReference>
<comment type="similarity">
    <text evidence="4">Belongs to the methyl-accepting chemotaxis (MCP) protein family.</text>
</comment>
<comment type="subcellular location">
    <subcellularLocation>
        <location evidence="1">Cell inner membrane</location>
        <topology evidence="1">Multi-pass membrane protein</topology>
    </subcellularLocation>
</comment>
<keyword evidence="6" id="KW-0812">Transmembrane</keyword>
<dbReference type="Pfam" id="PF00672">
    <property type="entry name" value="HAMP"/>
    <property type="match status" value="1"/>
</dbReference>
<accession>A0ABW5C8M5</accession>
<dbReference type="PROSITE" id="PS50111">
    <property type="entry name" value="CHEMOTAXIS_TRANSDUC_2"/>
    <property type="match status" value="1"/>
</dbReference>
<dbReference type="CDD" id="cd19410">
    <property type="entry name" value="HK9-like_sensor"/>
    <property type="match status" value="1"/>
</dbReference>
<evidence type="ECO:0000259" key="7">
    <source>
        <dbReference type="PROSITE" id="PS50111"/>
    </source>
</evidence>
<dbReference type="SMART" id="SM00304">
    <property type="entry name" value="HAMP"/>
    <property type="match status" value="1"/>
</dbReference>
<dbReference type="RefSeq" id="WP_377314865.1">
    <property type="nucleotide sequence ID" value="NZ_JBHUIY010000006.1"/>
</dbReference>
<dbReference type="EMBL" id="JBHUIY010000006">
    <property type="protein sequence ID" value="MFD2233081.1"/>
    <property type="molecule type" value="Genomic_DNA"/>
</dbReference>
<dbReference type="Proteomes" id="UP001597296">
    <property type="component" value="Unassembled WGS sequence"/>
</dbReference>
<dbReference type="InterPro" id="IPR004090">
    <property type="entry name" value="Chemotax_Me-accpt_rcpt"/>
</dbReference>
<keyword evidence="6" id="KW-1133">Transmembrane helix</keyword>
<dbReference type="Gene3D" id="1.10.287.950">
    <property type="entry name" value="Methyl-accepting chemotaxis protein"/>
    <property type="match status" value="1"/>
</dbReference>
<evidence type="ECO:0000256" key="4">
    <source>
        <dbReference type="ARBA" id="ARBA00029447"/>
    </source>
</evidence>
<organism evidence="10 11">
    <name type="scientific">Phaeospirillum tilakii</name>
    <dbReference type="NCBI Taxonomy" id="741673"/>
    <lineage>
        <taxon>Bacteria</taxon>
        <taxon>Pseudomonadati</taxon>
        <taxon>Pseudomonadota</taxon>
        <taxon>Alphaproteobacteria</taxon>
        <taxon>Rhodospirillales</taxon>
        <taxon>Rhodospirillaceae</taxon>
        <taxon>Phaeospirillum</taxon>
    </lineage>
</organism>
<evidence type="ECO:0000256" key="2">
    <source>
        <dbReference type="ARBA" id="ARBA00022519"/>
    </source>
</evidence>
<sequence>MTCVSAATWSVLATLDHANEWNTHTYTVLGTVEEIKGAMLDQETGLRGFLVSGEDGFLAPYRAGHASFESALGRLRGLTRDNPVQQGRIDGLERQAGRWHNEIATREIDLARQGRIEEARQLEASGQGKASMDAVRSILGEIRDTEAALLAQRGQEAASASSTARLSVAGGLLAGLALALAMILLLIRTVSTPITAMTAAMTRLAGGDKGVAIPATERRDEVGAMAQAVQVFKDNLIQAEQLRAAQEQDRAARERRASVIETETRRFDGTVGELLVTLESSATRMQATAGTMSASAGESARQAGVVASAAEEISASVQTVASAAEELSSSINEIGRQVTQSSQIAGNAVEQARETNTIVNGLADAAARIGDVVQLITDIASQTNLLALNATIEAARAGDAGKGFAVVANEVKGLANQTAKATEEIGQQIAEVQGATAQAVEAIKAIAGIIGQINDISVGVAAAVEEQGAAAQEIARNVQQAAIGTAEVTTNIAGVQRAAAEAGQASTEVLGASGILSRETDRLKGAVQTFLGEVRAA</sequence>
<dbReference type="PROSITE" id="PS50885">
    <property type="entry name" value="HAMP"/>
    <property type="match status" value="1"/>
</dbReference>
<evidence type="ECO:0000256" key="1">
    <source>
        <dbReference type="ARBA" id="ARBA00004429"/>
    </source>
</evidence>
<dbReference type="Pfam" id="PF00015">
    <property type="entry name" value="MCPsignal"/>
    <property type="match status" value="1"/>
</dbReference>
<comment type="caution">
    <text evidence="10">The sequence shown here is derived from an EMBL/GenBank/DDBJ whole genome shotgun (WGS) entry which is preliminary data.</text>
</comment>
<evidence type="ECO:0000256" key="6">
    <source>
        <dbReference type="SAM" id="Phobius"/>
    </source>
</evidence>
<evidence type="ECO:0000259" key="9">
    <source>
        <dbReference type="PROSITE" id="PS50885"/>
    </source>
</evidence>
<proteinExistence type="inferred from homology"/>
<dbReference type="InterPro" id="IPR000727">
    <property type="entry name" value="T_SNARE_dom"/>
</dbReference>
<dbReference type="PANTHER" id="PTHR32089">
    <property type="entry name" value="METHYL-ACCEPTING CHEMOTAXIS PROTEIN MCPB"/>
    <property type="match status" value="1"/>
</dbReference>
<gene>
    <name evidence="10" type="ORF">ACFSNB_04615</name>
</gene>